<evidence type="ECO:0000313" key="5">
    <source>
        <dbReference type="Proteomes" id="UP001595841"/>
    </source>
</evidence>
<keyword evidence="5" id="KW-1185">Reference proteome</keyword>
<accession>A0ABV8PII1</accession>
<feature type="compositionally biased region" description="Basic and acidic residues" evidence="1">
    <location>
        <begin position="710"/>
        <end position="726"/>
    </location>
</feature>
<feature type="region of interest" description="Disordered" evidence="1">
    <location>
        <begin position="931"/>
        <end position="952"/>
    </location>
</feature>
<gene>
    <name evidence="4" type="ORF">ACFOWS_02605</name>
</gene>
<feature type="compositionally biased region" description="Basic residues" evidence="1">
    <location>
        <begin position="640"/>
        <end position="657"/>
    </location>
</feature>
<dbReference type="Proteomes" id="UP001595841">
    <property type="component" value="Unassembled WGS sequence"/>
</dbReference>
<sequence>MNSVERFNALNGKTVKKEELAEIRQLAEKEGQDEVVRRVDKLLKSIVNHWLLGERGVIVKVSKKAVWKEDKNGLSKPNKKSKKEYFLVAKLWNWPNGWTVAEKFVTDSSFKLNKIQLSDWNAIKEEEGAYNPTLFKETYLDGKKIGKSIKVKDEKGLGCPGTPEGEDCGCNENKDTGLGAPRHGGLAKEALTSCGRLKKGYMFEKGGKIVRAPEKRLRKKSASRKKGSVAKKSKKEIVGPSGQYGLFGAADTLDLSGLEFLPDGYGNQGLGAAVTPDDIYQYVTDLIINTINSSKRLPWQKSWEMTGLSDGLEATNYETKKPYRGVNYFLLNFEVKMDKKGRGVLVPKKWKNPYFLTFKQIEKYKGKLKKGSHGHRVVYFTKLYGYSEKDRSGNRLEFYSYDKRKFRAWLEKNRSKLQILKKKGWTIDRLANSYIPILKYYNVFNAGDITGINWGKFPKNTNADKTPEQRIQIAEDIVSSYPNPPEIVYQGDQPHYRPNSDAVYQTPLQHFKDPQNYYSVLFHELVHSTGHESRLNRPIRNSNKSAAYAKEELVAEMGAVFLCAESGILFRTLNNSAAYLKGWNSRLVGHMKKDNRFFFRASSAAQAAADHILAKDGNGIPKYQKGKKKSKNVSSGTKTVTKRPKIGKNGSVKRKKSPAMGMAGSVMLDNGRTPLPPGQVGAHGDAPTNVLDLPVTSPETVVPDLADTPEPPKEKVGTGEKKKGVMDSDDLMSMHFDTLDFTGEWKEFMQEPAKNMKIAIWGKPKNGKTSGALKLANYLTGFGSILYNFADQGYNKNTQDLWRISGLSEKSNAYHTDVRTLDELEEKLRSGKFDFVFIDMINTYINKEGVKYAEFEDRFIKSYPETSFILIFEVTKAGDFKGEQGWTHIVDATVTVEDFVMSNRGRYGMGELVVYPEGLRKLNPKRYQEMVEEDKNDIDDEPVPEGAATVLK</sequence>
<proteinExistence type="predicted"/>
<dbReference type="EMBL" id="JBHSCL010000003">
    <property type="protein sequence ID" value="MFC4219005.1"/>
    <property type="molecule type" value="Genomic_DNA"/>
</dbReference>
<feature type="region of interest" description="Disordered" evidence="1">
    <location>
        <begin position="215"/>
        <end position="234"/>
    </location>
</feature>
<feature type="domain" description="Polyvalent protein metallopeptidase" evidence="3">
    <location>
        <begin position="486"/>
        <end position="603"/>
    </location>
</feature>
<feature type="region of interest" description="Disordered" evidence="1">
    <location>
        <begin position="700"/>
        <end position="726"/>
    </location>
</feature>
<organism evidence="4 5">
    <name type="scientific">Flagellimonas marina</name>
    <dbReference type="NCBI Taxonomy" id="1775168"/>
    <lineage>
        <taxon>Bacteria</taxon>
        <taxon>Pseudomonadati</taxon>
        <taxon>Bacteroidota</taxon>
        <taxon>Flavobacteriia</taxon>
        <taxon>Flavobacteriales</taxon>
        <taxon>Flavobacteriaceae</taxon>
        <taxon>Flagellimonas</taxon>
    </lineage>
</organism>
<reference evidence="5" key="1">
    <citation type="journal article" date="2019" name="Int. J. Syst. Evol. Microbiol.">
        <title>The Global Catalogue of Microorganisms (GCM) 10K type strain sequencing project: providing services to taxonomists for standard genome sequencing and annotation.</title>
        <authorList>
            <consortium name="The Broad Institute Genomics Platform"/>
            <consortium name="The Broad Institute Genome Sequencing Center for Infectious Disease"/>
            <person name="Wu L."/>
            <person name="Ma J."/>
        </authorList>
    </citation>
    <scope>NUCLEOTIDE SEQUENCE [LARGE SCALE GENOMIC DNA]</scope>
    <source>
        <strain evidence="5">CGMCC 1.15774</strain>
    </source>
</reference>
<feature type="domain" description="N-terminal" evidence="2">
    <location>
        <begin position="278"/>
        <end position="444"/>
    </location>
</feature>
<dbReference type="InterPro" id="IPR013610">
    <property type="entry name" value="ArdC_N"/>
</dbReference>
<dbReference type="InterPro" id="IPR027417">
    <property type="entry name" value="P-loop_NTPase"/>
</dbReference>
<comment type="caution">
    <text evidence="4">The sequence shown here is derived from an EMBL/GenBank/DDBJ whole genome shotgun (WGS) entry which is preliminary data.</text>
</comment>
<dbReference type="SUPFAM" id="SSF52540">
    <property type="entry name" value="P-loop containing nucleoside triphosphate hydrolases"/>
    <property type="match status" value="1"/>
</dbReference>
<feature type="compositionally biased region" description="Basic residues" evidence="1">
    <location>
        <begin position="216"/>
        <end position="234"/>
    </location>
</feature>
<evidence type="ECO:0000259" key="2">
    <source>
        <dbReference type="Pfam" id="PF08401"/>
    </source>
</evidence>
<feature type="region of interest" description="Disordered" evidence="1">
    <location>
        <begin position="617"/>
        <end position="659"/>
    </location>
</feature>
<dbReference type="RefSeq" id="WP_379762396.1">
    <property type="nucleotide sequence ID" value="NZ_JBHSCL010000003.1"/>
</dbReference>
<evidence type="ECO:0000256" key="1">
    <source>
        <dbReference type="SAM" id="MobiDB-lite"/>
    </source>
</evidence>
<dbReference type="InterPro" id="IPR041459">
    <property type="entry name" value="MPTase-PolyVal"/>
</dbReference>
<evidence type="ECO:0000259" key="3">
    <source>
        <dbReference type="Pfam" id="PF18818"/>
    </source>
</evidence>
<protein>
    <submittedName>
        <fullName evidence="4">ArdC family protein</fullName>
    </submittedName>
</protein>
<dbReference type="Pfam" id="PF18818">
    <property type="entry name" value="MPTase-PolyVal"/>
    <property type="match status" value="1"/>
</dbReference>
<name>A0ABV8PII1_9FLAO</name>
<feature type="compositionally biased region" description="Acidic residues" evidence="1">
    <location>
        <begin position="931"/>
        <end position="943"/>
    </location>
</feature>
<dbReference type="Pfam" id="PF08401">
    <property type="entry name" value="ArdcN"/>
    <property type="match status" value="1"/>
</dbReference>
<evidence type="ECO:0000313" key="4">
    <source>
        <dbReference type="EMBL" id="MFC4219005.1"/>
    </source>
</evidence>